<sequence>MTNFVCFPIQRLPFSVGFIGCMVGTIYVSMVLHSYFLSVIFSVLQVCPWPVQFLSGLYFFKSCYTVEVTCFSALGTLPVCETSKTG</sequence>
<comment type="caution">
    <text evidence="8">Lacks conserved residue(s) required for the propagation of feature annotation.</text>
</comment>
<name>B6U1H0_MAIZE</name>
<evidence type="ECO:0000256" key="1">
    <source>
        <dbReference type="ARBA" id="ARBA00004141"/>
    </source>
</evidence>
<accession>B6U1H0</accession>
<dbReference type="ExpressionAtlas" id="B6U1H0">
    <property type="expression patterns" value="baseline and differential"/>
</dbReference>
<dbReference type="InterPro" id="IPR011691">
    <property type="entry name" value="Vesicle_transpt_SFT2"/>
</dbReference>
<evidence type="ECO:0000313" key="9">
    <source>
        <dbReference type="EMBL" id="ACG43203.1"/>
    </source>
</evidence>
<dbReference type="GO" id="GO:0005737">
    <property type="term" value="C:cytoplasm"/>
    <property type="evidence" value="ECO:0007669"/>
    <property type="project" value="UniProtKB-ARBA"/>
</dbReference>
<evidence type="ECO:0000256" key="3">
    <source>
        <dbReference type="ARBA" id="ARBA00022692"/>
    </source>
</evidence>
<reference evidence="9" key="1">
    <citation type="journal article" date="2009" name="Plant Mol. Biol.">
        <title>Insights into corn genes derived from large-scale cDNA sequencing.</title>
        <authorList>
            <person name="Alexandrov N.N."/>
            <person name="Brover V.V."/>
            <person name="Freidin S."/>
            <person name="Troukhan M.E."/>
            <person name="Tatarinova T.V."/>
            <person name="Zhang H."/>
            <person name="Swaller T.J."/>
            <person name="Lu Y.P."/>
            <person name="Bouck J."/>
            <person name="Flavell R.B."/>
            <person name="Feldmann K.A."/>
        </authorList>
    </citation>
    <scope>NUCLEOTIDE SEQUENCE</scope>
</reference>
<feature type="transmembrane region" description="Helical" evidence="8">
    <location>
        <begin position="12"/>
        <end position="30"/>
    </location>
</feature>
<dbReference type="GO" id="GO:0015031">
    <property type="term" value="P:protein transport"/>
    <property type="evidence" value="ECO:0007669"/>
    <property type="project" value="UniProtKB-KW"/>
</dbReference>
<evidence type="ECO:0000256" key="6">
    <source>
        <dbReference type="ARBA" id="ARBA00023136"/>
    </source>
</evidence>
<dbReference type="GO" id="GO:0016192">
    <property type="term" value="P:vesicle-mediated transport"/>
    <property type="evidence" value="ECO:0007669"/>
    <property type="project" value="InterPro"/>
</dbReference>
<keyword evidence="2 8" id="KW-0813">Transport</keyword>
<dbReference type="GO" id="GO:0012505">
    <property type="term" value="C:endomembrane system"/>
    <property type="evidence" value="ECO:0007669"/>
    <property type="project" value="UniProtKB-ARBA"/>
</dbReference>
<dbReference type="PANTHER" id="PTHR23137">
    <property type="entry name" value="VESICLE TRANSPORT PROTEIN-RELATED"/>
    <property type="match status" value="1"/>
</dbReference>
<comment type="similarity">
    <text evidence="7 8">Belongs to the SFT2 family.</text>
</comment>
<evidence type="ECO:0000256" key="4">
    <source>
        <dbReference type="ARBA" id="ARBA00022927"/>
    </source>
</evidence>
<proteinExistence type="evidence at transcript level"/>
<dbReference type="AlphaFoldDB" id="B6U1H0"/>
<evidence type="ECO:0000256" key="7">
    <source>
        <dbReference type="ARBA" id="ARBA00025800"/>
    </source>
</evidence>
<organism evidence="9">
    <name type="scientific">Zea mays</name>
    <name type="common">Maize</name>
    <dbReference type="NCBI Taxonomy" id="4577"/>
    <lineage>
        <taxon>Eukaryota</taxon>
        <taxon>Viridiplantae</taxon>
        <taxon>Streptophyta</taxon>
        <taxon>Embryophyta</taxon>
        <taxon>Tracheophyta</taxon>
        <taxon>Spermatophyta</taxon>
        <taxon>Magnoliopsida</taxon>
        <taxon>Liliopsida</taxon>
        <taxon>Poales</taxon>
        <taxon>Poaceae</taxon>
        <taxon>PACMAD clade</taxon>
        <taxon>Panicoideae</taxon>
        <taxon>Andropogonodae</taxon>
        <taxon>Andropogoneae</taxon>
        <taxon>Tripsacinae</taxon>
        <taxon>Zea</taxon>
    </lineage>
</organism>
<dbReference type="Pfam" id="PF04178">
    <property type="entry name" value="Got1"/>
    <property type="match status" value="1"/>
</dbReference>
<dbReference type="PANTHER" id="PTHR23137:SF41">
    <property type="entry name" value="VESICLE TRANSPORT PROTEIN"/>
    <property type="match status" value="1"/>
</dbReference>
<evidence type="ECO:0000256" key="5">
    <source>
        <dbReference type="ARBA" id="ARBA00022989"/>
    </source>
</evidence>
<comment type="function">
    <text evidence="8">May be involved in fusion of retrograde transport vesicles derived from an endocytic compartment with the Golgi complex.</text>
</comment>
<feature type="transmembrane region" description="Helical" evidence="8">
    <location>
        <begin position="36"/>
        <end position="60"/>
    </location>
</feature>
<dbReference type="GO" id="GO:0016020">
    <property type="term" value="C:membrane"/>
    <property type="evidence" value="ECO:0007669"/>
    <property type="project" value="UniProtKB-SubCell"/>
</dbReference>
<evidence type="ECO:0000256" key="2">
    <source>
        <dbReference type="ARBA" id="ARBA00022448"/>
    </source>
</evidence>
<dbReference type="InterPro" id="IPR007305">
    <property type="entry name" value="Vesicle_transpt_Got1/SFT2"/>
</dbReference>
<keyword evidence="4 8" id="KW-0653">Protein transport</keyword>
<comment type="subcellular location">
    <subcellularLocation>
        <location evidence="1 8">Membrane</location>
        <topology evidence="1 8">Multi-pass membrane protein</topology>
    </subcellularLocation>
</comment>
<keyword evidence="6 8" id="KW-0472">Membrane</keyword>
<evidence type="ECO:0000256" key="8">
    <source>
        <dbReference type="RuleBase" id="RU363111"/>
    </source>
</evidence>
<protein>
    <recommendedName>
        <fullName evidence="8">Vesicle transport protein</fullName>
    </recommendedName>
</protein>
<keyword evidence="3 8" id="KW-0812">Transmembrane</keyword>
<keyword evidence="5 8" id="KW-1133">Transmembrane helix</keyword>
<dbReference type="EMBL" id="EU971085">
    <property type="protein sequence ID" value="ACG43203.1"/>
    <property type="molecule type" value="mRNA"/>
</dbReference>